<dbReference type="Proteomes" id="UP000717515">
    <property type="component" value="Unassembled WGS sequence"/>
</dbReference>
<feature type="region of interest" description="Disordered" evidence="1">
    <location>
        <begin position="143"/>
        <end position="194"/>
    </location>
</feature>
<feature type="compositionally biased region" description="Basic and acidic residues" evidence="1">
    <location>
        <begin position="170"/>
        <end position="184"/>
    </location>
</feature>
<evidence type="ECO:0000313" key="4">
    <source>
        <dbReference type="Proteomes" id="UP000717515"/>
    </source>
</evidence>
<reference evidence="3" key="1">
    <citation type="submission" date="2021-07" db="EMBL/GenBank/DDBJ databases">
        <title>Draft genome of Mortierella alpina, strain LL118, isolated from an aspen leaf litter sample.</title>
        <authorList>
            <person name="Yang S."/>
            <person name="Vinatzer B.A."/>
        </authorList>
    </citation>
    <scope>NUCLEOTIDE SEQUENCE</scope>
    <source>
        <strain evidence="3">LL118</strain>
    </source>
</reference>
<evidence type="ECO:0000256" key="2">
    <source>
        <dbReference type="SAM" id="SignalP"/>
    </source>
</evidence>
<feature type="chain" id="PRO_5040234928" evidence="2">
    <location>
        <begin position="23"/>
        <end position="251"/>
    </location>
</feature>
<name>A0A9P8D1Q3_MORAP</name>
<proteinExistence type="predicted"/>
<feature type="signal peptide" evidence="2">
    <location>
        <begin position="1"/>
        <end position="22"/>
    </location>
</feature>
<evidence type="ECO:0000313" key="3">
    <source>
        <dbReference type="EMBL" id="KAG9324865.1"/>
    </source>
</evidence>
<protein>
    <submittedName>
        <fullName evidence="3">Uncharacterized protein</fullName>
    </submittedName>
</protein>
<sequence>MRVPSIILLSSIALSLLLQAEALPATAPASDTNNSGSELDEKNKVAFPVGNGIVYTKATFFVNKEKDGTKRPTAVDRIKSLVSINIGDPKKNKKKKKAGEGEDPWGAPWNELTLYGDDGYVQRPVPKGCEELPFNDQMIWDQQGHRRQAADTDKGSASAASAIPANEAEDTQKQDLNEGSDKDPSMGMADAGSSSTDGFRICVLGLCIGDNSHDDDDDKTVDHKQKKFLRTFRGKTLKIDAHGCPLRSSSE</sequence>
<evidence type="ECO:0000256" key="1">
    <source>
        <dbReference type="SAM" id="MobiDB-lite"/>
    </source>
</evidence>
<organism evidence="3 4">
    <name type="scientific">Mortierella alpina</name>
    <name type="common">Oleaginous fungus</name>
    <name type="synonym">Mortierella renispora</name>
    <dbReference type="NCBI Taxonomy" id="64518"/>
    <lineage>
        <taxon>Eukaryota</taxon>
        <taxon>Fungi</taxon>
        <taxon>Fungi incertae sedis</taxon>
        <taxon>Mucoromycota</taxon>
        <taxon>Mortierellomycotina</taxon>
        <taxon>Mortierellomycetes</taxon>
        <taxon>Mortierellales</taxon>
        <taxon>Mortierellaceae</taxon>
        <taxon>Mortierella</taxon>
    </lineage>
</organism>
<comment type="caution">
    <text evidence="3">The sequence shown here is derived from an EMBL/GenBank/DDBJ whole genome shotgun (WGS) entry which is preliminary data.</text>
</comment>
<keyword evidence="2" id="KW-0732">Signal</keyword>
<feature type="region of interest" description="Disordered" evidence="1">
    <location>
        <begin position="89"/>
        <end position="110"/>
    </location>
</feature>
<dbReference type="EMBL" id="JAIFTL010000054">
    <property type="protein sequence ID" value="KAG9324865.1"/>
    <property type="molecule type" value="Genomic_DNA"/>
</dbReference>
<dbReference type="AlphaFoldDB" id="A0A9P8D1Q3"/>
<gene>
    <name evidence="3" type="ORF">KVV02_003272</name>
</gene>
<accession>A0A9P8D1Q3</accession>